<keyword evidence="4" id="KW-0804">Transcription</keyword>
<dbReference type="Gene3D" id="1.10.8.60">
    <property type="match status" value="1"/>
</dbReference>
<dbReference type="Pfam" id="PF02954">
    <property type="entry name" value="HTH_8"/>
    <property type="match status" value="1"/>
</dbReference>
<keyword evidence="7" id="KW-1185">Reference proteome</keyword>
<dbReference type="PANTHER" id="PTHR32071:SF120">
    <property type="entry name" value="TRANSCRIPTIONAL REGULATOR-RELATED"/>
    <property type="match status" value="1"/>
</dbReference>
<dbReference type="SUPFAM" id="SSF52172">
    <property type="entry name" value="CheY-like"/>
    <property type="match status" value="1"/>
</dbReference>
<feature type="domain" description="Sigma-54 factor interaction" evidence="5">
    <location>
        <begin position="145"/>
        <end position="366"/>
    </location>
</feature>
<dbReference type="CDD" id="cd00009">
    <property type="entry name" value="AAA"/>
    <property type="match status" value="1"/>
</dbReference>
<name>A0A178K8M4_9GAMM</name>
<protein>
    <submittedName>
        <fullName evidence="6">Sigma-54-dependent Fis family transcriptional regulator</fullName>
    </submittedName>
</protein>
<sequence>MVAQCQNKSNGRLVAIGCNYEPWIALLEQSGWKTHCCYDLRTADSILEEYSPCICIVDLSNNDFSLNSIALRANKTKHVKWIAVIKKEQLQTDAICQFINNFCVDYFSVPIPTNHLLETVGHQLGMLEIEASSWVEITSQHDMGLFGESKSIKQLRDMVRRVASTEVNVFLTGENGTGKELIAKSIHNLSKRKNDAFITVNCGSLSKNDERVAFLHGASEGRAEETDDAISTGTILLDNVEELSKELQDELLNYLQAPANDSLEDDSHCDVRIVASSSSDLENAVLNGEFSKELFYRLNVFHIKVPTLRERGSDIFMLAEKFLAKFAKEYSTMASSFSEDSKQLLLRYSWPGNVRELINQVKRAALLAEGNEVRAEHFDLPSKANLKQSLRNIKDEAEKDVLVAVLETHRGQVASAAKDLGVSRATMYRLLNKHNIVPDVRHYNSSYMRE</sequence>
<dbReference type="InterPro" id="IPR003593">
    <property type="entry name" value="AAA+_ATPase"/>
</dbReference>
<dbReference type="Pfam" id="PF00158">
    <property type="entry name" value="Sigma54_activat"/>
    <property type="match status" value="1"/>
</dbReference>
<evidence type="ECO:0000259" key="5">
    <source>
        <dbReference type="PROSITE" id="PS50045"/>
    </source>
</evidence>
<gene>
    <name evidence="6" type="ORF">A3K86_15360</name>
</gene>
<dbReference type="InterPro" id="IPR009057">
    <property type="entry name" value="Homeodomain-like_sf"/>
</dbReference>
<dbReference type="GO" id="GO:0043565">
    <property type="term" value="F:sequence-specific DNA binding"/>
    <property type="evidence" value="ECO:0007669"/>
    <property type="project" value="InterPro"/>
</dbReference>
<evidence type="ECO:0000256" key="2">
    <source>
        <dbReference type="ARBA" id="ARBA00022840"/>
    </source>
</evidence>
<dbReference type="PROSITE" id="PS00688">
    <property type="entry name" value="SIGMA54_INTERACT_3"/>
    <property type="match status" value="1"/>
</dbReference>
<dbReference type="STRING" id="858640.A3K86_15360"/>
<dbReference type="GO" id="GO:0005524">
    <property type="term" value="F:ATP binding"/>
    <property type="evidence" value="ECO:0007669"/>
    <property type="project" value="UniProtKB-KW"/>
</dbReference>
<dbReference type="PANTHER" id="PTHR32071">
    <property type="entry name" value="TRANSCRIPTIONAL REGULATORY PROTEIN"/>
    <property type="match status" value="1"/>
</dbReference>
<dbReference type="InterPro" id="IPR045343">
    <property type="entry name" value="VpsR"/>
</dbReference>
<dbReference type="Pfam" id="PF20161">
    <property type="entry name" value="VpsR"/>
    <property type="match status" value="1"/>
</dbReference>
<evidence type="ECO:0000313" key="7">
    <source>
        <dbReference type="Proteomes" id="UP000078503"/>
    </source>
</evidence>
<dbReference type="SMART" id="SM00382">
    <property type="entry name" value="AAA"/>
    <property type="match status" value="1"/>
</dbReference>
<accession>A0A178K8M4</accession>
<dbReference type="Gene3D" id="3.40.50.300">
    <property type="entry name" value="P-loop containing nucleotide triphosphate hydrolases"/>
    <property type="match status" value="1"/>
</dbReference>
<keyword evidence="1" id="KW-0547">Nucleotide-binding</keyword>
<keyword evidence="3" id="KW-0805">Transcription regulation</keyword>
<evidence type="ECO:0000256" key="1">
    <source>
        <dbReference type="ARBA" id="ARBA00022741"/>
    </source>
</evidence>
<dbReference type="InterPro" id="IPR002078">
    <property type="entry name" value="Sigma_54_int"/>
</dbReference>
<dbReference type="SUPFAM" id="SSF52540">
    <property type="entry name" value="P-loop containing nucleoside triphosphate hydrolases"/>
    <property type="match status" value="1"/>
</dbReference>
<dbReference type="Pfam" id="PF25601">
    <property type="entry name" value="AAA_lid_14"/>
    <property type="match status" value="1"/>
</dbReference>
<dbReference type="InterPro" id="IPR002197">
    <property type="entry name" value="HTH_Fis"/>
</dbReference>
<dbReference type="EMBL" id="LVHF01000029">
    <property type="protein sequence ID" value="OAN13042.1"/>
    <property type="molecule type" value="Genomic_DNA"/>
</dbReference>
<dbReference type="InterPro" id="IPR058031">
    <property type="entry name" value="AAA_lid_NorR"/>
</dbReference>
<dbReference type="GO" id="GO:0006355">
    <property type="term" value="P:regulation of DNA-templated transcription"/>
    <property type="evidence" value="ECO:0007669"/>
    <property type="project" value="InterPro"/>
</dbReference>
<keyword evidence="2" id="KW-0067">ATP-binding</keyword>
<dbReference type="SUPFAM" id="SSF46689">
    <property type="entry name" value="Homeodomain-like"/>
    <property type="match status" value="1"/>
</dbReference>
<comment type="caution">
    <text evidence="6">The sequence shown here is derived from an EMBL/GenBank/DDBJ whole genome shotgun (WGS) entry which is preliminary data.</text>
</comment>
<evidence type="ECO:0000256" key="4">
    <source>
        <dbReference type="ARBA" id="ARBA00023163"/>
    </source>
</evidence>
<evidence type="ECO:0000313" key="6">
    <source>
        <dbReference type="EMBL" id="OAN13042.1"/>
    </source>
</evidence>
<proteinExistence type="predicted"/>
<dbReference type="InterPro" id="IPR027417">
    <property type="entry name" value="P-loop_NTPase"/>
</dbReference>
<dbReference type="OrthoDB" id="9804019at2"/>
<dbReference type="InterPro" id="IPR011006">
    <property type="entry name" value="CheY-like_superfamily"/>
</dbReference>
<dbReference type="RefSeq" id="WP_068332959.1">
    <property type="nucleotide sequence ID" value="NZ_LVHF01000029.1"/>
</dbReference>
<dbReference type="Gene3D" id="1.10.10.60">
    <property type="entry name" value="Homeodomain-like"/>
    <property type="match status" value="1"/>
</dbReference>
<reference evidence="6 7" key="1">
    <citation type="submission" date="2016-03" db="EMBL/GenBank/DDBJ databases">
        <title>Photobacterium proteolyticum sp. nov. a protease producing bacterium isolated from ocean sediments of Laizhou Bay.</title>
        <authorList>
            <person name="Li Y."/>
        </authorList>
    </citation>
    <scope>NUCLEOTIDE SEQUENCE [LARGE SCALE GENOMIC DNA]</scope>
    <source>
        <strain evidence="6 7">R-40508</strain>
    </source>
</reference>
<organism evidence="6 7">
    <name type="scientific">Photobacterium jeanii</name>
    <dbReference type="NCBI Taxonomy" id="858640"/>
    <lineage>
        <taxon>Bacteria</taxon>
        <taxon>Pseudomonadati</taxon>
        <taxon>Pseudomonadota</taxon>
        <taxon>Gammaproteobacteria</taxon>
        <taxon>Vibrionales</taxon>
        <taxon>Vibrionaceae</taxon>
        <taxon>Photobacterium</taxon>
    </lineage>
</organism>
<dbReference type="Proteomes" id="UP000078503">
    <property type="component" value="Unassembled WGS sequence"/>
</dbReference>
<dbReference type="PRINTS" id="PR01590">
    <property type="entry name" value="HTHFIS"/>
</dbReference>
<dbReference type="PROSITE" id="PS50045">
    <property type="entry name" value="SIGMA54_INTERACT_4"/>
    <property type="match status" value="1"/>
</dbReference>
<dbReference type="AlphaFoldDB" id="A0A178K8M4"/>
<evidence type="ECO:0000256" key="3">
    <source>
        <dbReference type="ARBA" id="ARBA00023015"/>
    </source>
</evidence>
<dbReference type="InterPro" id="IPR025944">
    <property type="entry name" value="Sigma_54_int_dom_CS"/>
</dbReference>